<evidence type="ECO:0000256" key="6">
    <source>
        <dbReference type="SAM" id="Phobius"/>
    </source>
</evidence>
<evidence type="ECO:0000256" key="3">
    <source>
        <dbReference type="ARBA" id="ARBA00023224"/>
    </source>
</evidence>
<keyword evidence="6" id="KW-0472">Membrane</keyword>
<feature type="transmembrane region" description="Helical" evidence="6">
    <location>
        <begin position="199"/>
        <end position="218"/>
    </location>
</feature>
<dbReference type="Pfam" id="PF00672">
    <property type="entry name" value="HAMP"/>
    <property type="match status" value="1"/>
</dbReference>
<dbReference type="PANTHER" id="PTHR32089:SF112">
    <property type="entry name" value="LYSOZYME-LIKE PROTEIN-RELATED"/>
    <property type="match status" value="1"/>
</dbReference>
<dbReference type="InterPro" id="IPR024478">
    <property type="entry name" value="HlyB_4HB_MCP"/>
</dbReference>
<dbReference type="EMBL" id="JADQTO010000017">
    <property type="protein sequence ID" value="MBG0565999.1"/>
    <property type="molecule type" value="Genomic_DNA"/>
</dbReference>
<dbReference type="InterPro" id="IPR003660">
    <property type="entry name" value="HAMP_dom"/>
</dbReference>
<dbReference type="GO" id="GO:0016020">
    <property type="term" value="C:membrane"/>
    <property type="evidence" value="ECO:0007669"/>
    <property type="project" value="InterPro"/>
</dbReference>
<comment type="similarity">
    <text evidence="4">Belongs to the methyl-accepting chemotaxis (MCP) protein family.</text>
</comment>
<dbReference type="Gene3D" id="1.10.287.950">
    <property type="entry name" value="Methyl-accepting chemotaxis protein"/>
    <property type="match status" value="1"/>
</dbReference>
<dbReference type="PROSITE" id="PS50885">
    <property type="entry name" value="HAMP"/>
    <property type="match status" value="1"/>
</dbReference>
<evidence type="ECO:0000256" key="4">
    <source>
        <dbReference type="ARBA" id="ARBA00029447"/>
    </source>
</evidence>
<dbReference type="PANTHER" id="PTHR32089">
    <property type="entry name" value="METHYL-ACCEPTING CHEMOTAXIS PROTEIN MCPB"/>
    <property type="match status" value="1"/>
</dbReference>
<evidence type="ECO:0000256" key="5">
    <source>
        <dbReference type="PROSITE-ProRule" id="PRU00284"/>
    </source>
</evidence>
<dbReference type="Proteomes" id="UP000598146">
    <property type="component" value="Unassembled WGS sequence"/>
</dbReference>
<evidence type="ECO:0000259" key="8">
    <source>
        <dbReference type="PROSITE" id="PS50885"/>
    </source>
</evidence>
<feature type="domain" description="HAMP" evidence="8">
    <location>
        <begin position="219"/>
        <end position="271"/>
    </location>
</feature>
<evidence type="ECO:0000256" key="2">
    <source>
        <dbReference type="ARBA" id="ARBA00022989"/>
    </source>
</evidence>
<dbReference type="RefSeq" id="WP_196417759.1">
    <property type="nucleotide sequence ID" value="NZ_JADQTO010000017.1"/>
</dbReference>
<sequence>MTDSRRNLWGDLPVLGKVLSAVLIAVLGAVVAGVVGILGLRDIDEVAGGIYEHNLVPVAALGKIDGNVNEVRATVLRHVIATDPGELKQFEQEITEFREEIGTLWTGYIGSPATAEQQAGREAFETALAAMYQAVDEQVLPLSREMRSEAAAAAAKEFLAPAFKEVSDDLGVLGGLEEEEAAARAADAEHTYQQGRTTLITVLILGVVVALAVGYFAARSISGGLSRVVAALRRVEQGDLTTTADIHTRDELGQLAEALNSTTARLRDIIGGRMSQTAVSLAAAAEQLSAVSSQLQSGASDVADRAGTATQATEDVNSGVQAIAAGADEMSASITEIASNAGRAAEVAQKAMSVAERTNAQVGELGSASAEIGEVVKLITSIAEQTNLLALNATIEAARAGELGKGFAVVAGEVKELAQQTAKATEEITARISAIQNSSTAAASAIEEITEVIGSIGDYTTTIASAVEEQTATTAEMSRSVADAASNSGDVARTVSGVADVAAATAEGARTTQQAADELTRLATDLTEIVGSFRH</sequence>
<dbReference type="CDD" id="cd06225">
    <property type="entry name" value="HAMP"/>
    <property type="match status" value="1"/>
</dbReference>
<keyword evidence="1 6" id="KW-0812">Transmembrane</keyword>
<dbReference type="PROSITE" id="PS50111">
    <property type="entry name" value="CHEMOTAXIS_TRANSDUC_2"/>
    <property type="match status" value="1"/>
</dbReference>
<dbReference type="GO" id="GO:0007165">
    <property type="term" value="P:signal transduction"/>
    <property type="evidence" value="ECO:0007669"/>
    <property type="project" value="UniProtKB-KW"/>
</dbReference>
<name>A0A931CC85_9ACTN</name>
<reference evidence="9" key="1">
    <citation type="submission" date="2020-11" db="EMBL/GenBank/DDBJ databases">
        <title>Isolation and identification of active actinomycetes.</title>
        <authorList>
            <person name="Sun X."/>
        </authorList>
    </citation>
    <scope>NUCLEOTIDE SEQUENCE</scope>
    <source>
        <strain evidence="9">NEAU-A11</strain>
    </source>
</reference>
<dbReference type="Pfam" id="PF00015">
    <property type="entry name" value="MCPsignal"/>
    <property type="match status" value="1"/>
</dbReference>
<keyword evidence="2 6" id="KW-1133">Transmembrane helix</keyword>
<comment type="caution">
    <text evidence="9">The sequence shown here is derived from an EMBL/GenBank/DDBJ whole genome shotgun (WGS) entry which is preliminary data.</text>
</comment>
<feature type="transmembrane region" description="Helical" evidence="6">
    <location>
        <begin position="20"/>
        <end position="40"/>
    </location>
</feature>
<dbReference type="InterPro" id="IPR004089">
    <property type="entry name" value="MCPsignal_dom"/>
</dbReference>
<organism evidence="9 10">
    <name type="scientific">Actinoplanes aureus</name>
    <dbReference type="NCBI Taxonomy" id="2792083"/>
    <lineage>
        <taxon>Bacteria</taxon>
        <taxon>Bacillati</taxon>
        <taxon>Actinomycetota</taxon>
        <taxon>Actinomycetes</taxon>
        <taxon>Micromonosporales</taxon>
        <taxon>Micromonosporaceae</taxon>
        <taxon>Actinoplanes</taxon>
    </lineage>
</organism>
<dbReference type="SUPFAM" id="SSF58104">
    <property type="entry name" value="Methyl-accepting chemotaxis protein (MCP) signaling domain"/>
    <property type="match status" value="1"/>
</dbReference>
<dbReference type="Pfam" id="PF12729">
    <property type="entry name" value="4HB_MCP_1"/>
    <property type="match status" value="1"/>
</dbReference>
<protein>
    <submittedName>
        <fullName evidence="9">Methyl-accepting chemotaxis protein</fullName>
    </submittedName>
</protein>
<dbReference type="SMART" id="SM00304">
    <property type="entry name" value="HAMP"/>
    <property type="match status" value="1"/>
</dbReference>
<evidence type="ECO:0000313" key="10">
    <source>
        <dbReference type="Proteomes" id="UP000598146"/>
    </source>
</evidence>
<proteinExistence type="inferred from homology"/>
<feature type="domain" description="Methyl-accepting transducer" evidence="7">
    <location>
        <begin position="277"/>
        <end position="523"/>
    </location>
</feature>
<keyword evidence="10" id="KW-1185">Reference proteome</keyword>
<evidence type="ECO:0000259" key="7">
    <source>
        <dbReference type="PROSITE" id="PS50111"/>
    </source>
</evidence>
<gene>
    <name evidence="9" type="ORF">I4J89_31595</name>
</gene>
<accession>A0A931CC85</accession>
<dbReference type="SMART" id="SM00283">
    <property type="entry name" value="MA"/>
    <property type="match status" value="1"/>
</dbReference>
<evidence type="ECO:0000256" key="1">
    <source>
        <dbReference type="ARBA" id="ARBA00022692"/>
    </source>
</evidence>
<evidence type="ECO:0000313" key="9">
    <source>
        <dbReference type="EMBL" id="MBG0565999.1"/>
    </source>
</evidence>
<keyword evidence="3 5" id="KW-0807">Transducer</keyword>
<dbReference type="AlphaFoldDB" id="A0A931CC85"/>